<organism evidence="3 4">
    <name type="scientific">Dreissena polymorpha</name>
    <name type="common">Zebra mussel</name>
    <name type="synonym">Mytilus polymorpha</name>
    <dbReference type="NCBI Taxonomy" id="45954"/>
    <lineage>
        <taxon>Eukaryota</taxon>
        <taxon>Metazoa</taxon>
        <taxon>Spiralia</taxon>
        <taxon>Lophotrochozoa</taxon>
        <taxon>Mollusca</taxon>
        <taxon>Bivalvia</taxon>
        <taxon>Autobranchia</taxon>
        <taxon>Heteroconchia</taxon>
        <taxon>Euheterodonta</taxon>
        <taxon>Imparidentia</taxon>
        <taxon>Neoheterodontei</taxon>
        <taxon>Myida</taxon>
        <taxon>Dreissenoidea</taxon>
        <taxon>Dreissenidae</taxon>
        <taxon>Dreissena</taxon>
    </lineage>
</organism>
<keyword evidence="1" id="KW-0863">Zinc-finger</keyword>
<keyword evidence="1" id="KW-0479">Metal-binding</keyword>
<dbReference type="Proteomes" id="UP000828390">
    <property type="component" value="Unassembled WGS sequence"/>
</dbReference>
<feature type="domain" description="C2H2-type" evidence="2">
    <location>
        <begin position="16"/>
        <end position="42"/>
    </location>
</feature>
<proteinExistence type="predicted"/>
<dbReference type="EMBL" id="JAIWYP010000055">
    <property type="protein sequence ID" value="KAH3690733.1"/>
    <property type="molecule type" value="Genomic_DNA"/>
</dbReference>
<gene>
    <name evidence="3" type="ORF">DPMN_192968</name>
</gene>
<reference evidence="3" key="1">
    <citation type="journal article" date="2019" name="bioRxiv">
        <title>The Genome of the Zebra Mussel, Dreissena polymorpha: A Resource for Invasive Species Research.</title>
        <authorList>
            <person name="McCartney M.A."/>
            <person name="Auch B."/>
            <person name="Kono T."/>
            <person name="Mallez S."/>
            <person name="Zhang Y."/>
            <person name="Obille A."/>
            <person name="Becker A."/>
            <person name="Abrahante J.E."/>
            <person name="Garbe J."/>
            <person name="Badalamenti J.P."/>
            <person name="Herman A."/>
            <person name="Mangelson H."/>
            <person name="Liachko I."/>
            <person name="Sullivan S."/>
            <person name="Sone E.D."/>
            <person name="Koren S."/>
            <person name="Silverstein K.A.T."/>
            <person name="Beckman K.B."/>
            <person name="Gohl D.M."/>
        </authorList>
    </citation>
    <scope>NUCLEOTIDE SEQUENCE</scope>
    <source>
        <strain evidence="3">Duluth1</strain>
        <tissue evidence="3">Whole animal</tissue>
    </source>
</reference>
<dbReference type="InterPro" id="IPR013087">
    <property type="entry name" value="Znf_C2H2_type"/>
</dbReference>
<keyword evidence="1" id="KW-0862">Zinc</keyword>
<comment type="caution">
    <text evidence="3">The sequence shown here is derived from an EMBL/GenBank/DDBJ whole genome shotgun (WGS) entry which is preliminary data.</text>
</comment>
<protein>
    <recommendedName>
        <fullName evidence="2">C2H2-type domain-containing protein</fullName>
    </recommendedName>
</protein>
<name>A0A9D3Y0K7_DREPO</name>
<keyword evidence="4" id="KW-1185">Reference proteome</keyword>
<evidence type="ECO:0000313" key="3">
    <source>
        <dbReference type="EMBL" id="KAH3690733.1"/>
    </source>
</evidence>
<dbReference type="AlphaFoldDB" id="A0A9D3Y0K7"/>
<evidence type="ECO:0000259" key="2">
    <source>
        <dbReference type="PROSITE" id="PS50157"/>
    </source>
</evidence>
<dbReference type="PROSITE" id="PS50157">
    <property type="entry name" value="ZINC_FINGER_C2H2_2"/>
    <property type="match status" value="1"/>
</dbReference>
<dbReference type="GO" id="GO:0008270">
    <property type="term" value="F:zinc ion binding"/>
    <property type="evidence" value="ECO:0007669"/>
    <property type="project" value="UniProtKB-KW"/>
</dbReference>
<evidence type="ECO:0000256" key="1">
    <source>
        <dbReference type="PROSITE-ProRule" id="PRU00042"/>
    </source>
</evidence>
<reference evidence="3" key="2">
    <citation type="submission" date="2020-11" db="EMBL/GenBank/DDBJ databases">
        <authorList>
            <person name="McCartney M.A."/>
            <person name="Auch B."/>
            <person name="Kono T."/>
            <person name="Mallez S."/>
            <person name="Becker A."/>
            <person name="Gohl D.M."/>
            <person name="Silverstein K.A.T."/>
            <person name="Koren S."/>
            <person name="Bechman K.B."/>
            <person name="Herman A."/>
            <person name="Abrahante J.E."/>
            <person name="Garbe J."/>
        </authorList>
    </citation>
    <scope>NUCLEOTIDE SEQUENCE</scope>
    <source>
        <strain evidence="3">Duluth1</strain>
        <tissue evidence="3">Whole animal</tissue>
    </source>
</reference>
<evidence type="ECO:0000313" key="4">
    <source>
        <dbReference type="Proteomes" id="UP000828390"/>
    </source>
</evidence>
<sequence length="98" mass="11210">MDVAIFCVVIPLRYWYKCTVCNNNFNHREMLITHCNHRNPQPATSFILIRKQCANAGTPISSPRYPQRLPRYCGSFGVGICVARPLQGQHQNPRNPVL</sequence>
<accession>A0A9D3Y0K7</accession>